<keyword evidence="1" id="KW-0540">Nuclease</keyword>
<proteinExistence type="predicted"/>
<evidence type="ECO:0000256" key="3">
    <source>
        <dbReference type="ARBA" id="ARBA00022759"/>
    </source>
</evidence>
<evidence type="ECO:0000256" key="11">
    <source>
        <dbReference type="SAM" id="MobiDB-lite"/>
    </source>
</evidence>
<dbReference type="GO" id="GO:0003964">
    <property type="term" value="F:RNA-directed DNA polymerase activity"/>
    <property type="evidence" value="ECO:0007669"/>
    <property type="project" value="UniProtKB-KW"/>
</dbReference>
<protein>
    <recommendedName>
        <fullName evidence="12">Integrase catalytic domain-containing protein</fullName>
    </recommendedName>
</protein>
<keyword evidence="9" id="KW-0233">DNA recombination</keyword>
<organism evidence="13 14">
    <name type="scientific">Lactuca sativa</name>
    <name type="common">Garden lettuce</name>
    <dbReference type="NCBI Taxonomy" id="4236"/>
    <lineage>
        <taxon>Eukaryota</taxon>
        <taxon>Viridiplantae</taxon>
        <taxon>Streptophyta</taxon>
        <taxon>Embryophyta</taxon>
        <taxon>Tracheophyta</taxon>
        <taxon>Spermatophyta</taxon>
        <taxon>Magnoliopsida</taxon>
        <taxon>eudicotyledons</taxon>
        <taxon>Gunneridae</taxon>
        <taxon>Pentapetalae</taxon>
        <taxon>asterids</taxon>
        <taxon>campanulids</taxon>
        <taxon>Asterales</taxon>
        <taxon>Asteraceae</taxon>
        <taxon>Cichorioideae</taxon>
        <taxon>Cichorieae</taxon>
        <taxon>Lactucinae</taxon>
        <taxon>Lactuca</taxon>
    </lineage>
</organism>
<feature type="domain" description="Integrase catalytic" evidence="12">
    <location>
        <begin position="1"/>
        <end position="151"/>
    </location>
</feature>
<dbReference type="EMBL" id="NBSK02000004">
    <property type="protein sequence ID" value="KAJ0213011.1"/>
    <property type="molecule type" value="Genomic_DNA"/>
</dbReference>
<evidence type="ECO:0000256" key="9">
    <source>
        <dbReference type="ARBA" id="ARBA00023172"/>
    </source>
</evidence>
<dbReference type="Gene3D" id="3.30.420.10">
    <property type="entry name" value="Ribonuclease H-like superfamily/Ribonuclease H"/>
    <property type="match status" value="1"/>
</dbReference>
<feature type="region of interest" description="Disordered" evidence="11">
    <location>
        <begin position="182"/>
        <end position="229"/>
    </location>
</feature>
<keyword evidence="7" id="KW-0695">RNA-directed DNA polymerase</keyword>
<dbReference type="SUPFAM" id="SSF56672">
    <property type="entry name" value="DNA/RNA polymerases"/>
    <property type="match status" value="1"/>
</dbReference>
<dbReference type="InterPro" id="IPR039537">
    <property type="entry name" value="Retrotran_Ty1/copia-like"/>
</dbReference>
<dbReference type="PANTHER" id="PTHR42648">
    <property type="entry name" value="TRANSPOSASE, PUTATIVE-RELATED"/>
    <property type="match status" value="1"/>
</dbReference>
<accession>A0A9R1VYK6</accession>
<dbReference type="SUPFAM" id="SSF53098">
    <property type="entry name" value="Ribonuclease H-like"/>
    <property type="match status" value="1"/>
</dbReference>
<feature type="compositionally biased region" description="Polar residues" evidence="11">
    <location>
        <begin position="200"/>
        <end position="223"/>
    </location>
</feature>
<dbReference type="GO" id="GO:0046872">
    <property type="term" value="F:metal ion binding"/>
    <property type="evidence" value="ECO:0007669"/>
    <property type="project" value="UniProtKB-KW"/>
</dbReference>
<keyword evidence="14" id="KW-1185">Reference proteome</keyword>
<evidence type="ECO:0000256" key="8">
    <source>
        <dbReference type="ARBA" id="ARBA00022932"/>
    </source>
</evidence>
<sequence>MRTESHSGNKYFLLFIDDFTRMCWVYFIKAKSEAFEDFKKFKALVEKQGNNVIKILRTDRGGEFMSKEFTTLCEEEGIRRELTAPYTPEQNGITERKNRTIVEMARSMLKTSKLADSFWAEAVTTAVYLLNLSPTKAVWNKTPFEAYRDVIFEEYSSYVDTSVHTNLMPQPNSFENVEDEVHDHPINTPMSPPSSPTPSYTHGESSSATPSRTTPGSSDVSSPDTPPLRYRNLNDIYDSTLALFASDPVSADVALQDVNWKKAMEEEIMAIEKNETWDLVEPQAGKHPIPLKWGVDFNETFSPVARIETIRLILALAAQQQWEVYQFDVKSAFLNGDLKEEVFVQQPEGFIVPGQEGKIYRLKKALYGLKQAPRAWYSKIDNFFRFNGFQKSPSEPTMYFRKQGDAGIMLVSLYVDDMIYTGSSKELIYQFKMEMMKTFEMTDLGKLHYFLGIEIKQTNTSIFIAQEKYVSDMLKGLNMENIEPVTTPMNTNEKLTCEDGT</sequence>
<evidence type="ECO:0000256" key="5">
    <source>
        <dbReference type="ARBA" id="ARBA00022842"/>
    </source>
</evidence>
<dbReference type="GO" id="GO:0015074">
    <property type="term" value="P:DNA integration"/>
    <property type="evidence" value="ECO:0007669"/>
    <property type="project" value="UniProtKB-KW"/>
</dbReference>
<dbReference type="InterPro" id="IPR013103">
    <property type="entry name" value="RVT_2"/>
</dbReference>
<dbReference type="Pfam" id="PF00665">
    <property type="entry name" value="rve"/>
    <property type="match status" value="1"/>
</dbReference>
<evidence type="ECO:0000313" key="14">
    <source>
        <dbReference type="Proteomes" id="UP000235145"/>
    </source>
</evidence>
<name>A0A9R1VYK6_LACSA</name>
<dbReference type="PROSITE" id="PS50994">
    <property type="entry name" value="INTEGRASE"/>
    <property type="match status" value="1"/>
</dbReference>
<dbReference type="InterPro" id="IPR012337">
    <property type="entry name" value="RNaseH-like_sf"/>
</dbReference>
<dbReference type="GO" id="GO:0003887">
    <property type="term" value="F:DNA-directed DNA polymerase activity"/>
    <property type="evidence" value="ECO:0007669"/>
    <property type="project" value="UniProtKB-KW"/>
</dbReference>
<dbReference type="PANTHER" id="PTHR42648:SF11">
    <property type="entry name" value="TRANSPOSON TY4-P GAG-POL POLYPROTEIN"/>
    <property type="match status" value="1"/>
</dbReference>
<evidence type="ECO:0000259" key="12">
    <source>
        <dbReference type="PROSITE" id="PS50994"/>
    </source>
</evidence>
<dbReference type="GO" id="GO:0006310">
    <property type="term" value="P:DNA recombination"/>
    <property type="evidence" value="ECO:0007669"/>
    <property type="project" value="UniProtKB-KW"/>
</dbReference>
<evidence type="ECO:0000313" key="13">
    <source>
        <dbReference type="EMBL" id="KAJ0213011.1"/>
    </source>
</evidence>
<evidence type="ECO:0000256" key="10">
    <source>
        <dbReference type="ARBA" id="ARBA00023268"/>
    </source>
</evidence>
<dbReference type="GO" id="GO:0003676">
    <property type="term" value="F:nucleic acid binding"/>
    <property type="evidence" value="ECO:0007669"/>
    <property type="project" value="InterPro"/>
</dbReference>
<keyword evidence="8" id="KW-0548">Nucleotidyltransferase</keyword>
<evidence type="ECO:0000256" key="2">
    <source>
        <dbReference type="ARBA" id="ARBA00022723"/>
    </source>
</evidence>
<gene>
    <name evidence="13" type="ORF">LSAT_V11C400219370</name>
</gene>
<evidence type="ECO:0000256" key="4">
    <source>
        <dbReference type="ARBA" id="ARBA00022801"/>
    </source>
</evidence>
<comment type="caution">
    <text evidence="13">The sequence shown here is derived from an EMBL/GenBank/DDBJ whole genome shotgun (WGS) entry which is preliminary data.</text>
</comment>
<dbReference type="Pfam" id="PF07727">
    <property type="entry name" value="RVT_2"/>
    <property type="match status" value="1"/>
</dbReference>
<dbReference type="GO" id="GO:0004519">
    <property type="term" value="F:endonuclease activity"/>
    <property type="evidence" value="ECO:0007669"/>
    <property type="project" value="UniProtKB-KW"/>
</dbReference>
<dbReference type="InterPro" id="IPR043502">
    <property type="entry name" value="DNA/RNA_pol_sf"/>
</dbReference>
<keyword evidence="8" id="KW-0239">DNA-directed DNA polymerase</keyword>
<keyword evidence="6" id="KW-0229">DNA integration</keyword>
<dbReference type="InterPro" id="IPR001584">
    <property type="entry name" value="Integrase_cat-core"/>
</dbReference>
<dbReference type="InterPro" id="IPR036397">
    <property type="entry name" value="RNaseH_sf"/>
</dbReference>
<keyword evidence="3" id="KW-0255">Endonuclease</keyword>
<keyword evidence="5" id="KW-0460">Magnesium</keyword>
<dbReference type="AlphaFoldDB" id="A0A9R1VYK6"/>
<keyword evidence="8" id="KW-0808">Transferase</keyword>
<keyword evidence="2" id="KW-0479">Metal-binding</keyword>
<evidence type="ECO:0000256" key="6">
    <source>
        <dbReference type="ARBA" id="ARBA00022908"/>
    </source>
</evidence>
<reference evidence="13 14" key="1">
    <citation type="journal article" date="2017" name="Nat. Commun.">
        <title>Genome assembly with in vitro proximity ligation data and whole-genome triplication in lettuce.</title>
        <authorList>
            <person name="Reyes-Chin-Wo S."/>
            <person name="Wang Z."/>
            <person name="Yang X."/>
            <person name="Kozik A."/>
            <person name="Arikit S."/>
            <person name="Song C."/>
            <person name="Xia L."/>
            <person name="Froenicke L."/>
            <person name="Lavelle D.O."/>
            <person name="Truco M.J."/>
            <person name="Xia R."/>
            <person name="Zhu S."/>
            <person name="Xu C."/>
            <person name="Xu H."/>
            <person name="Xu X."/>
            <person name="Cox K."/>
            <person name="Korf I."/>
            <person name="Meyers B.C."/>
            <person name="Michelmore R.W."/>
        </authorList>
    </citation>
    <scope>NUCLEOTIDE SEQUENCE [LARGE SCALE GENOMIC DNA]</scope>
    <source>
        <strain evidence="14">cv. Salinas</strain>
        <tissue evidence="13">Seedlings</tissue>
    </source>
</reference>
<dbReference type="Proteomes" id="UP000235145">
    <property type="component" value="Unassembled WGS sequence"/>
</dbReference>
<dbReference type="GO" id="GO:0016787">
    <property type="term" value="F:hydrolase activity"/>
    <property type="evidence" value="ECO:0007669"/>
    <property type="project" value="UniProtKB-KW"/>
</dbReference>
<evidence type="ECO:0000256" key="1">
    <source>
        <dbReference type="ARBA" id="ARBA00022722"/>
    </source>
</evidence>
<keyword evidence="10" id="KW-0511">Multifunctional enzyme</keyword>
<keyword evidence="4" id="KW-0378">Hydrolase</keyword>
<evidence type="ECO:0000256" key="7">
    <source>
        <dbReference type="ARBA" id="ARBA00022918"/>
    </source>
</evidence>